<evidence type="ECO:0000313" key="1">
    <source>
        <dbReference type="EMBL" id="SBT54950.1"/>
    </source>
</evidence>
<sequence length="70" mass="8401">MKMSLCLIELYDLYVAYYWYKASKDNSDTSCNLSQVFIEKYNSILDKGKYKDNNNMCFELLMVIKIFEQE</sequence>
<reference evidence="4" key="2">
    <citation type="submission" date="2016-05" db="EMBL/GenBank/DDBJ databases">
        <authorList>
            <person name="Naeem R."/>
        </authorList>
    </citation>
    <scope>NUCLEOTIDE SEQUENCE [LARGE SCALE GENOMIC DNA]</scope>
</reference>
<proteinExistence type="predicted"/>
<dbReference type="Proteomes" id="UP000078550">
    <property type="component" value="Unassembled WGS sequence"/>
</dbReference>
<dbReference type="EMBL" id="FLRD01001224">
    <property type="protein sequence ID" value="SBT56828.1"/>
    <property type="molecule type" value="Genomic_DNA"/>
</dbReference>
<protein>
    <submittedName>
        <fullName evidence="2">PIR Superfamily Protein</fullName>
    </submittedName>
</protein>
<dbReference type="EMBL" id="FLRE01000685">
    <property type="protein sequence ID" value="SBT54950.1"/>
    <property type="molecule type" value="Genomic_DNA"/>
</dbReference>
<organism evidence="2 4">
    <name type="scientific">Plasmodium ovale wallikeri</name>
    <dbReference type="NCBI Taxonomy" id="864142"/>
    <lineage>
        <taxon>Eukaryota</taxon>
        <taxon>Sar</taxon>
        <taxon>Alveolata</taxon>
        <taxon>Apicomplexa</taxon>
        <taxon>Aconoidasida</taxon>
        <taxon>Haemosporida</taxon>
        <taxon>Plasmodiidae</taxon>
        <taxon>Plasmodium</taxon>
        <taxon>Plasmodium (Plasmodium)</taxon>
    </lineage>
</organism>
<evidence type="ECO:0000313" key="3">
    <source>
        <dbReference type="Proteomes" id="UP000078550"/>
    </source>
</evidence>
<reference evidence="3" key="1">
    <citation type="submission" date="2016-05" db="EMBL/GenBank/DDBJ databases">
        <authorList>
            <person name="Naeem Raeece"/>
        </authorList>
    </citation>
    <scope>NUCLEOTIDE SEQUENCE [LARGE SCALE GENOMIC DNA]</scope>
</reference>
<keyword evidence="4" id="KW-1185">Reference proteome</keyword>
<evidence type="ECO:0000313" key="4">
    <source>
        <dbReference type="Proteomes" id="UP000078555"/>
    </source>
</evidence>
<dbReference type="Proteomes" id="UP000078555">
    <property type="component" value="Unassembled WGS sequence"/>
</dbReference>
<evidence type="ECO:0000313" key="2">
    <source>
        <dbReference type="EMBL" id="SBT56828.1"/>
    </source>
</evidence>
<gene>
    <name evidence="2" type="ORF">POVWA1_078720</name>
    <name evidence="1" type="ORF">POVWA2_066240</name>
</gene>
<dbReference type="AlphaFoldDB" id="A0A1A9AKW3"/>
<accession>A0A1A9AKW3</accession>
<name>A0A1A9AKW3_PLAOA</name>
<reference evidence="2" key="3">
    <citation type="submission" date="2016-05" db="EMBL/GenBank/DDBJ databases">
        <authorList>
            <person name="Lavstsen T."/>
            <person name="Jespersen J.S."/>
        </authorList>
    </citation>
    <scope>NUCLEOTIDE SEQUENCE [LARGE SCALE GENOMIC DNA]</scope>
</reference>